<keyword evidence="1" id="KW-0732">Signal</keyword>
<dbReference type="PANTHER" id="PTHR38731:SF3">
    <property type="entry name" value="BLL6125 PROTEIN"/>
    <property type="match status" value="1"/>
</dbReference>
<dbReference type="Proteomes" id="UP000830055">
    <property type="component" value="Chromosome"/>
</dbReference>
<dbReference type="RefSeq" id="WP_284152002.1">
    <property type="nucleotide sequence ID" value="NZ_AP025516.1"/>
</dbReference>
<evidence type="ECO:0000313" key="3">
    <source>
        <dbReference type="EMBL" id="BDD88663.1"/>
    </source>
</evidence>
<sequence length="196" mass="20988">MFLVRTLVAIVLISLTAAISTQADERCRESVGTLAAIEGRAEVRPAGQAGWEPVRQHHVFCPGDVLRIVNGSGVAIVLVNETVLRLKQNSTLSFAGEPAERFLLQLLNGALHIFSHRPRSLQVITPFLNGAAEGTEFLVVTETDRSQLIVFSGLVRASNKQGTAEVAGGQSVAATAVPPHVSLTVTPRDAVQWTVY</sequence>
<name>A0ABN6MAS8_9BACT</name>
<reference evidence="3 4" key="1">
    <citation type="submission" date="2022-01" db="EMBL/GenBank/DDBJ databases">
        <title>Desulfofustis limnae sp. nov., a novel mesophilic sulfate-reducing bacterium isolated from marsh soil.</title>
        <authorList>
            <person name="Watanabe M."/>
            <person name="Takahashi A."/>
            <person name="Kojima H."/>
            <person name="Fukui M."/>
        </authorList>
    </citation>
    <scope>NUCLEOTIDE SEQUENCE [LARGE SCALE GENOMIC DNA]</scope>
    <source>
        <strain evidence="3 4">PPLL</strain>
    </source>
</reference>
<protein>
    <recommendedName>
        <fullName evidence="2">FecR protein domain-containing protein</fullName>
    </recommendedName>
</protein>
<dbReference type="InterPro" id="IPR006860">
    <property type="entry name" value="FecR"/>
</dbReference>
<accession>A0ABN6MAS8</accession>
<evidence type="ECO:0000313" key="4">
    <source>
        <dbReference type="Proteomes" id="UP000830055"/>
    </source>
</evidence>
<evidence type="ECO:0000259" key="2">
    <source>
        <dbReference type="Pfam" id="PF04773"/>
    </source>
</evidence>
<dbReference type="EMBL" id="AP025516">
    <property type="protein sequence ID" value="BDD88663.1"/>
    <property type="molecule type" value="Genomic_DNA"/>
</dbReference>
<organism evidence="3 4">
    <name type="scientific">Desulfofustis limnaeus</name>
    <dbReference type="NCBI Taxonomy" id="2740163"/>
    <lineage>
        <taxon>Bacteria</taxon>
        <taxon>Pseudomonadati</taxon>
        <taxon>Thermodesulfobacteriota</taxon>
        <taxon>Desulfobulbia</taxon>
        <taxon>Desulfobulbales</taxon>
        <taxon>Desulfocapsaceae</taxon>
        <taxon>Desulfofustis</taxon>
    </lineage>
</organism>
<feature type="chain" id="PRO_5046333673" description="FecR protein domain-containing protein" evidence="1">
    <location>
        <begin position="24"/>
        <end position="196"/>
    </location>
</feature>
<keyword evidence="4" id="KW-1185">Reference proteome</keyword>
<evidence type="ECO:0000256" key="1">
    <source>
        <dbReference type="SAM" id="SignalP"/>
    </source>
</evidence>
<dbReference type="PANTHER" id="PTHR38731">
    <property type="entry name" value="LIPL45-RELATED LIPOPROTEIN-RELATED"/>
    <property type="match status" value="1"/>
</dbReference>
<dbReference type="Pfam" id="PF04773">
    <property type="entry name" value="FecR"/>
    <property type="match status" value="1"/>
</dbReference>
<gene>
    <name evidence="3" type="ORF">DPPLL_30280</name>
</gene>
<feature type="signal peptide" evidence="1">
    <location>
        <begin position="1"/>
        <end position="23"/>
    </location>
</feature>
<feature type="domain" description="FecR protein" evidence="2">
    <location>
        <begin position="65"/>
        <end position="156"/>
    </location>
</feature>
<dbReference type="Gene3D" id="2.60.120.1440">
    <property type="match status" value="1"/>
</dbReference>
<proteinExistence type="predicted"/>